<comment type="caution">
    <text evidence="3">The sequence shown here is derived from an EMBL/GenBank/DDBJ whole genome shotgun (WGS) entry which is preliminary data.</text>
</comment>
<sequence length="121" mass="13075">MVALAALLTFLPLALFAHACPLGPNSNIRVPPGFNRVIFADDFGVQAPGSQPSGDIWHFCDGHSTLAGRGTGERKRSRRTRRRRPTSSSCRQAPSRSPCSGWGRRVRIEAAVLLSAAPSHE</sequence>
<dbReference type="Proteomes" id="UP001172102">
    <property type="component" value="Unassembled WGS sequence"/>
</dbReference>
<feature type="region of interest" description="Disordered" evidence="1">
    <location>
        <begin position="65"/>
        <end position="101"/>
    </location>
</feature>
<proteinExistence type="predicted"/>
<evidence type="ECO:0000313" key="4">
    <source>
        <dbReference type="Proteomes" id="UP001172102"/>
    </source>
</evidence>
<feature type="compositionally biased region" description="Basic residues" evidence="1">
    <location>
        <begin position="75"/>
        <end position="85"/>
    </location>
</feature>
<evidence type="ECO:0000313" key="3">
    <source>
        <dbReference type="EMBL" id="KAK0707525.1"/>
    </source>
</evidence>
<name>A0AA40DLF2_9PEZI</name>
<feature type="signal peptide" evidence="2">
    <location>
        <begin position="1"/>
        <end position="19"/>
    </location>
</feature>
<protein>
    <submittedName>
        <fullName evidence="3">Uncharacterized protein</fullName>
    </submittedName>
</protein>
<dbReference type="EMBL" id="JAUKUA010000006">
    <property type="protein sequence ID" value="KAK0707525.1"/>
    <property type="molecule type" value="Genomic_DNA"/>
</dbReference>
<organism evidence="3 4">
    <name type="scientific">Lasiosphaeris hirsuta</name>
    <dbReference type="NCBI Taxonomy" id="260670"/>
    <lineage>
        <taxon>Eukaryota</taxon>
        <taxon>Fungi</taxon>
        <taxon>Dikarya</taxon>
        <taxon>Ascomycota</taxon>
        <taxon>Pezizomycotina</taxon>
        <taxon>Sordariomycetes</taxon>
        <taxon>Sordariomycetidae</taxon>
        <taxon>Sordariales</taxon>
        <taxon>Lasiosphaeriaceae</taxon>
        <taxon>Lasiosphaeris</taxon>
    </lineage>
</organism>
<keyword evidence="2" id="KW-0732">Signal</keyword>
<feature type="chain" id="PRO_5041403521" evidence="2">
    <location>
        <begin position="20"/>
        <end position="121"/>
    </location>
</feature>
<dbReference type="AlphaFoldDB" id="A0AA40DLF2"/>
<accession>A0AA40DLF2</accession>
<keyword evidence="4" id="KW-1185">Reference proteome</keyword>
<reference evidence="3" key="1">
    <citation type="submission" date="2023-06" db="EMBL/GenBank/DDBJ databases">
        <title>Genome-scale phylogeny and comparative genomics of the fungal order Sordariales.</title>
        <authorList>
            <consortium name="Lawrence Berkeley National Laboratory"/>
            <person name="Hensen N."/>
            <person name="Bonometti L."/>
            <person name="Westerberg I."/>
            <person name="Brannstrom I.O."/>
            <person name="Guillou S."/>
            <person name="Cros-Aarteil S."/>
            <person name="Calhoun S."/>
            <person name="Haridas S."/>
            <person name="Kuo A."/>
            <person name="Mondo S."/>
            <person name="Pangilinan J."/>
            <person name="Riley R."/>
            <person name="Labutti K."/>
            <person name="Andreopoulos B."/>
            <person name="Lipzen A."/>
            <person name="Chen C."/>
            <person name="Yanf M."/>
            <person name="Daum C."/>
            <person name="Ng V."/>
            <person name="Clum A."/>
            <person name="Steindorff A."/>
            <person name="Ohm R."/>
            <person name="Martin F."/>
            <person name="Silar P."/>
            <person name="Natvig D."/>
            <person name="Lalanne C."/>
            <person name="Gautier V."/>
            <person name="Ament-Velasquez S.L."/>
            <person name="Kruys A."/>
            <person name="Hutchinson M.I."/>
            <person name="Powell A.J."/>
            <person name="Barry K."/>
            <person name="Miller A.N."/>
            <person name="Grigoriev I.V."/>
            <person name="Debuchy R."/>
            <person name="Gladieux P."/>
            <person name="Thoren M.H."/>
            <person name="Johannesson H."/>
        </authorList>
    </citation>
    <scope>NUCLEOTIDE SEQUENCE</scope>
    <source>
        <strain evidence="3">SMH4607-1</strain>
    </source>
</reference>
<gene>
    <name evidence="3" type="ORF">B0H67DRAFT_556207</name>
</gene>
<evidence type="ECO:0000256" key="1">
    <source>
        <dbReference type="SAM" id="MobiDB-lite"/>
    </source>
</evidence>
<evidence type="ECO:0000256" key="2">
    <source>
        <dbReference type="SAM" id="SignalP"/>
    </source>
</evidence>